<keyword evidence="1" id="KW-0732">Signal</keyword>
<organism evidence="2 3">
    <name type="scientific">Lucilia cuprina</name>
    <name type="common">Green bottle fly</name>
    <name type="synonym">Australian sheep blowfly</name>
    <dbReference type="NCBI Taxonomy" id="7375"/>
    <lineage>
        <taxon>Eukaryota</taxon>
        <taxon>Metazoa</taxon>
        <taxon>Ecdysozoa</taxon>
        <taxon>Arthropoda</taxon>
        <taxon>Hexapoda</taxon>
        <taxon>Insecta</taxon>
        <taxon>Pterygota</taxon>
        <taxon>Neoptera</taxon>
        <taxon>Endopterygota</taxon>
        <taxon>Diptera</taxon>
        <taxon>Brachycera</taxon>
        <taxon>Muscomorpha</taxon>
        <taxon>Oestroidea</taxon>
        <taxon>Calliphoridae</taxon>
        <taxon>Luciliinae</taxon>
        <taxon>Lucilia</taxon>
    </lineage>
</organism>
<protein>
    <submittedName>
        <fullName evidence="2">Uncharacterized protein</fullName>
    </submittedName>
</protein>
<feature type="chain" id="PRO_5005535154" evidence="1">
    <location>
        <begin position="24"/>
        <end position="69"/>
    </location>
</feature>
<evidence type="ECO:0000313" key="2">
    <source>
        <dbReference type="EMBL" id="KNC21820.1"/>
    </source>
</evidence>
<dbReference type="OrthoDB" id="7918794at2759"/>
<reference evidence="2 3" key="1">
    <citation type="journal article" date="2015" name="Nat. Commun.">
        <title>Lucilia cuprina genome unlocks parasitic fly biology to underpin future interventions.</title>
        <authorList>
            <person name="Anstead C.A."/>
            <person name="Korhonen P.K."/>
            <person name="Young N.D."/>
            <person name="Hall R.S."/>
            <person name="Jex A.R."/>
            <person name="Murali S.C."/>
            <person name="Hughes D.S."/>
            <person name="Lee S.F."/>
            <person name="Perry T."/>
            <person name="Stroehlein A.J."/>
            <person name="Ansell B.R."/>
            <person name="Breugelmans B."/>
            <person name="Hofmann A."/>
            <person name="Qu J."/>
            <person name="Dugan S."/>
            <person name="Lee S.L."/>
            <person name="Chao H."/>
            <person name="Dinh H."/>
            <person name="Han Y."/>
            <person name="Doddapaneni H.V."/>
            <person name="Worley K.C."/>
            <person name="Muzny D.M."/>
            <person name="Ioannidis P."/>
            <person name="Waterhouse R.M."/>
            <person name="Zdobnov E.M."/>
            <person name="James P.J."/>
            <person name="Bagnall N.H."/>
            <person name="Kotze A.C."/>
            <person name="Gibbs R.A."/>
            <person name="Richards S."/>
            <person name="Batterham P."/>
            <person name="Gasser R.B."/>
        </authorList>
    </citation>
    <scope>NUCLEOTIDE SEQUENCE [LARGE SCALE GENOMIC DNA]</scope>
    <source>
        <strain evidence="2 3">LS</strain>
        <tissue evidence="2">Full body</tissue>
    </source>
</reference>
<dbReference type="EMBL" id="JRES01001578">
    <property type="protein sequence ID" value="KNC21820.1"/>
    <property type="molecule type" value="Genomic_DNA"/>
</dbReference>
<evidence type="ECO:0000256" key="1">
    <source>
        <dbReference type="SAM" id="SignalP"/>
    </source>
</evidence>
<dbReference type="AlphaFoldDB" id="A0A0L0BP10"/>
<dbReference type="Proteomes" id="UP000037069">
    <property type="component" value="Unassembled WGS sequence"/>
</dbReference>
<proteinExistence type="predicted"/>
<sequence>MSKFVIFAVLLTFVICLTVLANGQPQRLDANSIIQKIIGQYEARIKGPSVIYPEEPAHVIDPNHFHLHI</sequence>
<feature type="signal peptide" evidence="1">
    <location>
        <begin position="1"/>
        <end position="23"/>
    </location>
</feature>
<evidence type="ECO:0000313" key="3">
    <source>
        <dbReference type="Proteomes" id="UP000037069"/>
    </source>
</evidence>
<gene>
    <name evidence="2" type="ORF">FF38_03174</name>
</gene>
<name>A0A0L0BP10_LUCCU</name>
<keyword evidence="3" id="KW-1185">Reference proteome</keyword>
<comment type="caution">
    <text evidence="2">The sequence shown here is derived from an EMBL/GenBank/DDBJ whole genome shotgun (WGS) entry which is preliminary data.</text>
</comment>
<accession>A0A0L0BP10</accession>